<protein>
    <recommendedName>
        <fullName evidence="8">Ion transport domain-containing protein</fullName>
    </recommendedName>
</protein>
<feature type="transmembrane region" description="Helical" evidence="7">
    <location>
        <begin position="261"/>
        <end position="287"/>
    </location>
</feature>
<dbReference type="OrthoDB" id="6020680at2759"/>
<dbReference type="Gene3D" id="1.20.120.350">
    <property type="entry name" value="Voltage-gated potassium channels. Chain C"/>
    <property type="match status" value="1"/>
</dbReference>
<feature type="transmembrane region" description="Helical" evidence="7">
    <location>
        <begin position="136"/>
        <end position="154"/>
    </location>
</feature>
<dbReference type="Pfam" id="PF00520">
    <property type="entry name" value="Ion_trans"/>
    <property type="match status" value="1"/>
</dbReference>
<organism evidence="9 10">
    <name type="scientific">Clytia hemisphaerica</name>
    <dbReference type="NCBI Taxonomy" id="252671"/>
    <lineage>
        <taxon>Eukaryota</taxon>
        <taxon>Metazoa</taxon>
        <taxon>Cnidaria</taxon>
        <taxon>Hydrozoa</taxon>
        <taxon>Hydroidolina</taxon>
        <taxon>Leptothecata</taxon>
        <taxon>Obeliida</taxon>
        <taxon>Clytiidae</taxon>
        <taxon>Clytia</taxon>
    </lineage>
</organism>
<keyword evidence="10" id="KW-1185">Reference proteome</keyword>
<feature type="region of interest" description="Disordered" evidence="6">
    <location>
        <begin position="549"/>
        <end position="585"/>
    </location>
</feature>
<evidence type="ECO:0000256" key="7">
    <source>
        <dbReference type="SAM" id="Phobius"/>
    </source>
</evidence>
<name>A0A7M5V7V5_9CNID</name>
<evidence type="ECO:0000256" key="6">
    <source>
        <dbReference type="SAM" id="MobiDB-lite"/>
    </source>
</evidence>
<evidence type="ECO:0000256" key="1">
    <source>
        <dbReference type="ARBA" id="ARBA00004141"/>
    </source>
</evidence>
<dbReference type="PANTHER" id="PTHR47735:SF9">
    <property type="entry name" value="POTASSIUM VOLTAGE-GATED CHANNEL SUBFAMILY KQT MEMBER 4-LIKE ISOFORM X1"/>
    <property type="match status" value="1"/>
</dbReference>
<dbReference type="EnsemblMetazoa" id="CLYHEMT007513.1">
    <property type="protein sequence ID" value="CLYHEMP007513.1"/>
    <property type="gene ID" value="CLYHEMG007513"/>
</dbReference>
<dbReference type="PRINTS" id="PR00169">
    <property type="entry name" value="KCHANNEL"/>
</dbReference>
<dbReference type="Gene3D" id="6.10.140.1910">
    <property type="match status" value="1"/>
</dbReference>
<dbReference type="GO" id="GO:0008076">
    <property type="term" value="C:voltage-gated potassium channel complex"/>
    <property type="evidence" value="ECO:0007669"/>
    <property type="project" value="TreeGrafter"/>
</dbReference>
<feature type="transmembrane region" description="Helical" evidence="7">
    <location>
        <begin position="60"/>
        <end position="82"/>
    </location>
</feature>
<evidence type="ECO:0000256" key="2">
    <source>
        <dbReference type="ARBA" id="ARBA00022692"/>
    </source>
</evidence>
<feature type="coiled-coil region" evidence="5">
    <location>
        <begin position="495"/>
        <end position="522"/>
    </location>
</feature>
<reference evidence="9" key="1">
    <citation type="submission" date="2021-01" db="UniProtKB">
        <authorList>
            <consortium name="EnsemblMetazoa"/>
        </authorList>
    </citation>
    <scope>IDENTIFICATION</scope>
</reference>
<keyword evidence="3 7" id="KW-1133">Transmembrane helix</keyword>
<dbReference type="Gene3D" id="1.10.287.70">
    <property type="match status" value="1"/>
</dbReference>
<feature type="domain" description="Ion transport" evidence="8">
    <location>
        <begin position="63"/>
        <end position="292"/>
    </location>
</feature>
<sequence>MFGASMDISAVPKLKTNLFAEQQRALMDAEPVDNSCKGRYLHVRRKVYVFLERPNSNIAISYHLMNLVLILGSIVTSILSTIDTYEDSTTLKNLILYYELALLSWFSVEYIARLWSCSYLGKYKGLCGRIRFMKTLYMAIDLFVIISTLVTAILSVQTAYFTILRITRFLQIFRILRLDRQRGDLRTMGRVVYKHRKELVTCYFVGFIILFGGTYLIYIIEKSGAEASTIDNMANGLYWAMITVTSVGYGDISPETWAGKLLTGVFALVGCAFFALPAGILGSGFALQVAKQKKQKRYIKVRNPAAVVLQTFWRNYSVMPKKYQLQATWHYFFPQILGRTNRPEYYEHLPGVQNIFKTDVFAGFHFDEIETETTKDKVKSFFKRSKKRQGRPINGSVGSTLESIKNNNDLAHHRRTSLNNRIRKISHMSRKKSSQPEMALSSLLNKQYKEAIRFVLKVKLFNSIKHFKNVRYPFVNVQDIMEKNALCHTETLSYLKHIQESLQEFRQEIKEIRLVIATQKNLSLPEENDEDEGEGDVLYSGFLAPDFHKPRRISTASNPTSPDESSADEQVLSGDETLKVVTVND</sequence>
<feature type="compositionally biased region" description="Polar residues" evidence="6">
    <location>
        <begin position="554"/>
        <end position="564"/>
    </location>
</feature>
<dbReference type="InterPro" id="IPR027359">
    <property type="entry name" value="Volt_channel_dom_sf"/>
</dbReference>
<keyword evidence="4 7" id="KW-0472">Membrane</keyword>
<dbReference type="AlphaFoldDB" id="A0A7M5V7V5"/>
<dbReference type="Proteomes" id="UP000594262">
    <property type="component" value="Unplaced"/>
</dbReference>
<feature type="transmembrane region" description="Helical" evidence="7">
    <location>
        <begin position="199"/>
        <end position="220"/>
    </location>
</feature>
<evidence type="ECO:0000313" key="9">
    <source>
        <dbReference type="EnsemblMetazoa" id="CLYHEMP007513.1"/>
    </source>
</evidence>
<dbReference type="GO" id="GO:0005249">
    <property type="term" value="F:voltage-gated potassium channel activity"/>
    <property type="evidence" value="ECO:0007669"/>
    <property type="project" value="InterPro"/>
</dbReference>
<evidence type="ECO:0000256" key="3">
    <source>
        <dbReference type="ARBA" id="ARBA00022989"/>
    </source>
</evidence>
<dbReference type="InterPro" id="IPR005821">
    <property type="entry name" value="Ion_trans_dom"/>
</dbReference>
<dbReference type="PRINTS" id="PR01459">
    <property type="entry name" value="KCNQCHANNEL"/>
</dbReference>
<evidence type="ECO:0000256" key="4">
    <source>
        <dbReference type="ARBA" id="ARBA00023136"/>
    </source>
</evidence>
<evidence type="ECO:0000259" key="8">
    <source>
        <dbReference type="Pfam" id="PF00520"/>
    </source>
</evidence>
<dbReference type="SUPFAM" id="SSF81324">
    <property type="entry name" value="Voltage-gated potassium channels"/>
    <property type="match status" value="1"/>
</dbReference>
<evidence type="ECO:0000256" key="5">
    <source>
        <dbReference type="SAM" id="Coils"/>
    </source>
</evidence>
<dbReference type="PANTHER" id="PTHR47735">
    <property type="entry name" value="POTASSIUM VOLTAGE-GATED CHANNEL SUBFAMILY KQT MEMBER 4"/>
    <property type="match status" value="1"/>
</dbReference>
<keyword evidence="5" id="KW-0175">Coiled coil</keyword>
<accession>A0A7M5V7V5</accession>
<keyword evidence="2 7" id="KW-0812">Transmembrane</keyword>
<evidence type="ECO:0000313" key="10">
    <source>
        <dbReference type="Proteomes" id="UP000594262"/>
    </source>
</evidence>
<dbReference type="InterPro" id="IPR003937">
    <property type="entry name" value="K_chnl_volt-dep_KCNQ"/>
</dbReference>
<proteinExistence type="predicted"/>
<comment type="subcellular location">
    <subcellularLocation>
        <location evidence="1">Membrane</location>
        <topology evidence="1">Multi-pass membrane protein</topology>
    </subcellularLocation>
</comment>
<feature type="transmembrane region" description="Helical" evidence="7">
    <location>
        <begin position="94"/>
        <end position="115"/>
    </location>
</feature>